<dbReference type="InterPro" id="IPR016181">
    <property type="entry name" value="Acyl_CoA_acyltransferase"/>
</dbReference>
<dbReference type="PANTHER" id="PTHR42781">
    <property type="entry name" value="SPERMIDINE/PUTRESCINE IMPORT ATP-BINDING PROTEIN POTA"/>
    <property type="match status" value="1"/>
</dbReference>
<evidence type="ECO:0000313" key="12">
    <source>
        <dbReference type="Proteomes" id="UP000231501"/>
    </source>
</evidence>
<evidence type="ECO:0000259" key="9">
    <source>
        <dbReference type="PROSITE" id="PS50893"/>
    </source>
</evidence>
<dbReference type="GO" id="GO:0015408">
    <property type="term" value="F:ABC-type ferric iron transporter activity"/>
    <property type="evidence" value="ECO:0007669"/>
    <property type="project" value="InterPro"/>
</dbReference>
<dbReference type="GO" id="GO:0005524">
    <property type="term" value="F:ATP binding"/>
    <property type="evidence" value="ECO:0007669"/>
    <property type="project" value="UniProtKB-KW"/>
</dbReference>
<dbReference type="SMART" id="SM00382">
    <property type="entry name" value="AAA"/>
    <property type="match status" value="1"/>
</dbReference>
<keyword evidence="12" id="KW-1185">Reference proteome</keyword>
<keyword evidence="8" id="KW-0472">Membrane</keyword>
<dbReference type="InterPro" id="IPR003439">
    <property type="entry name" value="ABC_transporter-like_ATP-bd"/>
</dbReference>
<dbReference type="GO" id="GO:0016747">
    <property type="term" value="F:acyltransferase activity, transferring groups other than amino-acyl groups"/>
    <property type="evidence" value="ECO:0007669"/>
    <property type="project" value="InterPro"/>
</dbReference>
<dbReference type="EMBL" id="PEOG01000016">
    <property type="protein sequence ID" value="PIM53840.1"/>
    <property type="molecule type" value="Genomic_DNA"/>
</dbReference>
<keyword evidence="3" id="KW-0410">Iron transport</keyword>
<dbReference type="InterPro" id="IPR050093">
    <property type="entry name" value="ABC_SmlMolc_Importer"/>
</dbReference>
<feature type="domain" description="ABC transporter" evidence="9">
    <location>
        <begin position="4"/>
        <end position="238"/>
    </location>
</feature>
<sequence length="372" mass="39998">MSTLSLEDLQVRYPGAAAPVLRGLSLTQPLGTIACLLGPSGCGKSTALRAIAGFEPLEAGRIALAGQLLSGPGLHVEPERRGVGLLFQEIALFPHLDAAANVGFGLRRRPRAERDRRVQELLAMVGLDSLGARMPHELSGGQQQRIALARALAPSPRLLLLDEPFSSLDATTRDRLAGEVRDILRAAGQTALMVTHDPDEAESIGDWIGVMDGGRLVEWRPTRRFSLRPALPSDIAACIELRGRTRENAVPAARLAELGITEASWSGQVRDGTLPGIVAEVEGRLAGYCFGDSRTGEIVVLALLPAHEKQGLGRALLGRMVAQLRALGHQRLFLGCSDNPAHRSHGFYRRLGWRPTGERDGHGDEVLELPPT</sequence>
<gene>
    <name evidence="11" type="ORF">CS062_07840</name>
</gene>
<dbReference type="PROSITE" id="PS51186">
    <property type="entry name" value="GNAT"/>
    <property type="match status" value="1"/>
</dbReference>
<name>A0A2G9CBM6_9BURK</name>
<dbReference type="SUPFAM" id="SSF52540">
    <property type="entry name" value="P-loop containing nucleoside triphosphate hydrolases"/>
    <property type="match status" value="1"/>
</dbReference>
<dbReference type="PROSITE" id="PS50893">
    <property type="entry name" value="ABC_TRANSPORTER_2"/>
    <property type="match status" value="1"/>
</dbReference>
<dbReference type="PANTHER" id="PTHR42781:SF4">
    <property type="entry name" value="SPERMIDINE_PUTRESCINE IMPORT ATP-BINDING PROTEIN POTA"/>
    <property type="match status" value="1"/>
</dbReference>
<dbReference type="GO" id="GO:0016887">
    <property type="term" value="F:ATP hydrolysis activity"/>
    <property type="evidence" value="ECO:0007669"/>
    <property type="project" value="InterPro"/>
</dbReference>
<keyword evidence="1" id="KW-0813">Transport</keyword>
<dbReference type="CDD" id="cd03259">
    <property type="entry name" value="ABC_Carb_Solutes_like"/>
    <property type="match status" value="1"/>
</dbReference>
<dbReference type="SUPFAM" id="SSF55729">
    <property type="entry name" value="Acyl-CoA N-acyltransferases (Nat)"/>
    <property type="match status" value="1"/>
</dbReference>
<accession>A0A2G9CBM6</accession>
<dbReference type="PROSITE" id="PS00211">
    <property type="entry name" value="ABC_TRANSPORTER_1"/>
    <property type="match status" value="1"/>
</dbReference>
<evidence type="ECO:0000313" key="11">
    <source>
        <dbReference type="EMBL" id="PIM53840.1"/>
    </source>
</evidence>
<feature type="domain" description="N-acetyltransferase" evidence="10">
    <location>
        <begin position="225"/>
        <end position="372"/>
    </location>
</feature>
<keyword evidence="2" id="KW-1003">Cell membrane</keyword>
<keyword evidence="4" id="KW-0547">Nucleotide-binding</keyword>
<dbReference type="RefSeq" id="WP_099860982.1">
    <property type="nucleotide sequence ID" value="NZ_PEOG01000016.1"/>
</dbReference>
<reference evidence="11 12" key="1">
    <citation type="submission" date="2017-11" db="EMBL/GenBank/DDBJ databases">
        <title>Draft genome sequence of Mitsuaria sp. HWN-4.</title>
        <authorList>
            <person name="Gundlapally S.R."/>
        </authorList>
    </citation>
    <scope>NUCLEOTIDE SEQUENCE [LARGE SCALE GENOMIC DNA]</scope>
    <source>
        <strain evidence="11 12">HWN-4</strain>
    </source>
</reference>
<proteinExistence type="predicted"/>
<dbReference type="OrthoDB" id="5298774at2"/>
<evidence type="ECO:0000256" key="6">
    <source>
        <dbReference type="ARBA" id="ARBA00023004"/>
    </source>
</evidence>
<evidence type="ECO:0000259" key="10">
    <source>
        <dbReference type="PROSITE" id="PS51186"/>
    </source>
</evidence>
<comment type="caution">
    <text evidence="11">The sequence shown here is derived from an EMBL/GenBank/DDBJ whole genome shotgun (WGS) entry which is preliminary data.</text>
</comment>
<dbReference type="InterPro" id="IPR003593">
    <property type="entry name" value="AAA+_ATPase"/>
</dbReference>
<organism evidence="11 12">
    <name type="scientific">Roseateles chitinivorans</name>
    <dbReference type="NCBI Taxonomy" id="2917965"/>
    <lineage>
        <taxon>Bacteria</taxon>
        <taxon>Pseudomonadati</taxon>
        <taxon>Pseudomonadota</taxon>
        <taxon>Betaproteobacteria</taxon>
        <taxon>Burkholderiales</taxon>
        <taxon>Sphaerotilaceae</taxon>
        <taxon>Roseateles</taxon>
    </lineage>
</organism>
<dbReference type="Proteomes" id="UP000231501">
    <property type="component" value="Unassembled WGS sequence"/>
</dbReference>
<dbReference type="Pfam" id="PF00583">
    <property type="entry name" value="Acetyltransf_1"/>
    <property type="match status" value="1"/>
</dbReference>
<evidence type="ECO:0000256" key="8">
    <source>
        <dbReference type="ARBA" id="ARBA00023136"/>
    </source>
</evidence>
<evidence type="ECO:0000256" key="4">
    <source>
        <dbReference type="ARBA" id="ARBA00022741"/>
    </source>
</evidence>
<dbReference type="CDD" id="cd04301">
    <property type="entry name" value="NAT_SF"/>
    <property type="match status" value="1"/>
</dbReference>
<dbReference type="InterPro" id="IPR027417">
    <property type="entry name" value="P-loop_NTPase"/>
</dbReference>
<protein>
    <submittedName>
        <fullName evidence="11">ABC transporter ATP-binding protein</fullName>
    </submittedName>
</protein>
<dbReference type="AlphaFoldDB" id="A0A2G9CBM6"/>
<evidence type="ECO:0000256" key="1">
    <source>
        <dbReference type="ARBA" id="ARBA00022448"/>
    </source>
</evidence>
<dbReference type="Gene3D" id="3.40.50.300">
    <property type="entry name" value="P-loop containing nucleotide triphosphate hydrolases"/>
    <property type="match status" value="1"/>
</dbReference>
<keyword evidence="6" id="KW-0408">Iron</keyword>
<dbReference type="Gene3D" id="3.40.630.30">
    <property type="match status" value="1"/>
</dbReference>
<dbReference type="Pfam" id="PF00005">
    <property type="entry name" value="ABC_tran"/>
    <property type="match status" value="1"/>
</dbReference>
<keyword evidence="7" id="KW-0406">Ion transport</keyword>
<evidence type="ECO:0000256" key="3">
    <source>
        <dbReference type="ARBA" id="ARBA00022496"/>
    </source>
</evidence>
<dbReference type="GO" id="GO:0016020">
    <property type="term" value="C:membrane"/>
    <property type="evidence" value="ECO:0007669"/>
    <property type="project" value="InterPro"/>
</dbReference>
<dbReference type="InterPro" id="IPR015853">
    <property type="entry name" value="ABC_transpr_FbpC"/>
</dbReference>
<keyword evidence="5 11" id="KW-0067">ATP-binding</keyword>
<dbReference type="InterPro" id="IPR000182">
    <property type="entry name" value="GNAT_dom"/>
</dbReference>
<dbReference type="InterPro" id="IPR017871">
    <property type="entry name" value="ABC_transporter-like_CS"/>
</dbReference>
<evidence type="ECO:0000256" key="2">
    <source>
        <dbReference type="ARBA" id="ARBA00022475"/>
    </source>
</evidence>
<evidence type="ECO:0000256" key="7">
    <source>
        <dbReference type="ARBA" id="ARBA00023065"/>
    </source>
</evidence>
<evidence type="ECO:0000256" key="5">
    <source>
        <dbReference type="ARBA" id="ARBA00022840"/>
    </source>
</evidence>